<dbReference type="AlphaFoldDB" id="A0A3N1ZV83"/>
<evidence type="ECO:0000313" key="2">
    <source>
        <dbReference type="EMBL" id="ROR54377.1"/>
    </source>
</evidence>
<gene>
    <name evidence="2" type="ORF">EDD41_1580</name>
</gene>
<reference evidence="2 3" key="1">
    <citation type="submission" date="2018-11" db="EMBL/GenBank/DDBJ databases">
        <title>Sequencing the genomes of 1000 actinobacteria strains.</title>
        <authorList>
            <person name="Klenk H.-P."/>
        </authorList>
    </citation>
    <scope>NUCLEOTIDE SEQUENCE [LARGE SCALE GENOMIC DNA]</scope>
    <source>
        <strain evidence="2 3">DSM 10546</strain>
    </source>
</reference>
<dbReference type="NCBIfam" id="NF041390">
    <property type="entry name" value="TadE_Rv3655c"/>
    <property type="match status" value="1"/>
</dbReference>
<keyword evidence="1" id="KW-0472">Membrane</keyword>
<dbReference type="Proteomes" id="UP000275749">
    <property type="component" value="Unassembled WGS sequence"/>
</dbReference>
<keyword evidence="1" id="KW-0812">Transmembrane</keyword>
<keyword evidence="1" id="KW-1133">Transmembrane helix</keyword>
<comment type="caution">
    <text evidence="2">The sequence shown here is derived from an EMBL/GenBank/DDBJ whole genome shotgun (WGS) entry which is preliminary data.</text>
</comment>
<name>A0A3N1ZV83_9ACTN</name>
<accession>A0A3N1ZV83</accession>
<sequence>MDHNSPGGRRASRGQRGMVTAELAIGILTTAILMGLACWVVSLVVLQTHCADTASQVARQLARGDTAAAVEARGRAPRGARTIVQRASGEVTVRVDVDSSWGRVGPVHLRGEATAHLEPGVTP</sequence>
<feature type="transmembrane region" description="Helical" evidence="1">
    <location>
        <begin position="21"/>
        <end position="46"/>
    </location>
</feature>
<protein>
    <recommendedName>
        <fullName evidence="4">TadE-like protein</fullName>
    </recommendedName>
</protein>
<evidence type="ECO:0008006" key="4">
    <source>
        <dbReference type="Google" id="ProtNLM"/>
    </source>
</evidence>
<dbReference type="InterPro" id="IPR049790">
    <property type="entry name" value="Rv3655c/TadE"/>
</dbReference>
<evidence type="ECO:0000256" key="1">
    <source>
        <dbReference type="SAM" id="Phobius"/>
    </source>
</evidence>
<dbReference type="RefSeq" id="WP_245995567.1">
    <property type="nucleotide sequence ID" value="NZ_RKHG01000001.1"/>
</dbReference>
<dbReference type="EMBL" id="RKHG01000001">
    <property type="protein sequence ID" value="ROR54377.1"/>
    <property type="molecule type" value="Genomic_DNA"/>
</dbReference>
<evidence type="ECO:0000313" key="3">
    <source>
        <dbReference type="Proteomes" id="UP000275749"/>
    </source>
</evidence>
<organism evidence="2 3">
    <name type="scientific">Luteococcus japonicus</name>
    <dbReference type="NCBI Taxonomy" id="33984"/>
    <lineage>
        <taxon>Bacteria</taxon>
        <taxon>Bacillati</taxon>
        <taxon>Actinomycetota</taxon>
        <taxon>Actinomycetes</taxon>
        <taxon>Propionibacteriales</taxon>
        <taxon>Propionibacteriaceae</taxon>
        <taxon>Luteococcus</taxon>
    </lineage>
</organism>
<proteinExistence type="predicted"/>